<organism evidence="5 6">
    <name type="scientific">Algoriphagus namhaensis</name>
    <dbReference type="NCBI Taxonomy" id="915353"/>
    <lineage>
        <taxon>Bacteria</taxon>
        <taxon>Pseudomonadati</taxon>
        <taxon>Bacteroidota</taxon>
        <taxon>Cytophagia</taxon>
        <taxon>Cytophagales</taxon>
        <taxon>Cyclobacteriaceae</taxon>
        <taxon>Algoriphagus</taxon>
    </lineage>
</organism>
<gene>
    <name evidence="5" type="ORF">ACFOSV_04735</name>
</gene>
<sequence>MKFILSEPGLSWSLSFIEDRGRFMDSPESAKIIEEWLSDNSLGNEDFILPADGFKSFNDFFTRDLKPGARPIDDATDDAILISPADGIINMIANELTLDTEIPTKGRMTMNLNSLLDHSKYAQKFVGGSAMAIFLMPDNYHHYHSPTTGKIVESKEEVGKRLFGMPDLLDMINNGNPGYNKDYSVFEDFKHGYFIIETKHFGFIAMIPIGLQTVGSVVFENEFKAINSENPVQIYKGDRLGHFKYGGSTVLLIFEKGKFNSLSVEQGQRIGKLKN</sequence>
<evidence type="ECO:0000256" key="1">
    <source>
        <dbReference type="ARBA" id="ARBA00022793"/>
    </source>
</evidence>
<comment type="caution">
    <text evidence="5">The sequence shown here is derived from an EMBL/GenBank/DDBJ whole genome shotgun (WGS) entry which is preliminary data.</text>
</comment>
<keyword evidence="2" id="KW-0865">Zymogen</keyword>
<dbReference type="InterPro" id="IPR003817">
    <property type="entry name" value="PS_Dcarbxylase"/>
</dbReference>
<evidence type="ECO:0000313" key="6">
    <source>
        <dbReference type="Proteomes" id="UP001595805"/>
    </source>
</evidence>
<keyword evidence="4" id="KW-0670">Pyruvate</keyword>
<evidence type="ECO:0000313" key="5">
    <source>
        <dbReference type="EMBL" id="MFC3879465.1"/>
    </source>
</evidence>
<dbReference type="PANTHER" id="PTHR10067">
    <property type="entry name" value="PHOSPHATIDYLSERINE DECARBOXYLASE"/>
    <property type="match status" value="1"/>
</dbReference>
<evidence type="ECO:0000256" key="4">
    <source>
        <dbReference type="ARBA" id="ARBA00023317"/>
    </source>
</evidence>
<dbReference type="Proteomes" id="UP001595805">
    <property type="component" value="Unassembled WGS sequence"/>
</dbReference>
<keyword evidence="3" id="KW-0456">Lyase</keyword>
<proteinExistence type="predicted"/>
<reference evidence="6" key="1">
    <citation type="journal article" date="2019" name="Int. J. Syst. Evol. Microbiol.">
        <title>The Global Catalogue of Microorganisms (GCM) 10K type strain sequencing project: providing services to taxonomists for standard genome sequencing and annotation.</title>
        <authorList>
            <consortium name="The Broad Institute Genomics Platform"/>
            <consortium name="The Broad Institute Genome Sequencing Center for Infectious Disease"/>
            <person name="Wu L."/>
            <person name="Ma J."/>
        </authorList>
    </citation>
    <scope>NUCLEOTIDE SEQUENCE [LARGE SCALE GENOMIC DNA]</scope>
    <source>
        <strain evidence="6">CCUG 60523</strain>
    </source>
</reference>
<evidence type="ECO:0000256" key="2">
    <source>
        <dbReference type="ARBA" id="ARBA00023145"/>
    </source>
</evidence>
<name>A0ABV8AR44_9BACT</name>
<dbReference type="PANTHER" id="PTHR10067:SF6">
    <property type="entry name" value="PHOSPHATIDYLSERINE DECARBOXYLASE PROENZYME, MITOCHONDRIAL"/>
    <property type="match status" value="1"/>
</dbReference>
<dbReference type="EMBL" id="JBHRZS010000006">
    <property type="protein sequence ID" value="MFC3879465.1"/>
    <property type="molecule type" value="Genomic_DNA"/>
</dbReference>
<accession>A0ABV8AR44</accession>
<evidence type="ECO:0000256" key="3">
    <source>
        <dbReference type="ARBA" id="ARBA00023239"/>
    </source>
</evidence>
<keyword evidence="1" id="KW-0210">Decarboxylase</keyword>
<dbReference type="Pfam" id="PF02666">
    <property type="entry name" value="PS_Dcarbxylase"/>
    <property type="match status" value="1"/>
</dbReference>
<protein>
    <submittedName>
        <fullName evidence="5">Phosphatidylserine decarboxylase</fullName>
    </submittedName>
</protein>
<keyword evidence="6" id="KW-1185">Reference proteome</keyword>
<dbReference type="RefSeq" id="WP_377903914.1">
    <property type="nucleotide sequence ID" value="NZ_JBHRZS010000006.1"/>
</dbReference>